<dbReference type="EnsemblPlants" id="OB10G13560.1">
    <property type="protein sequence ID" value="OB10G13560.1"/>
    <property type="gene ID" value="OB10G13560"/>
</dbReference>
<feature type="compositionally biased region" description="Gly residues" evidence="1">
    <location>
        <begin position="265"/>
        <end position="277"/>
    </location>
</feature>
<dbReference type="HOGENOM" id="CLU_736458_0_0_1"/>
<feature type="compositionally biased region" description="Basic and acidic residues" evidence="1">
    <location>
        <begin position="239"/>
        <end position="255"/>
    </location>
</feature>
<feature type="region of interest" description="Disordered" evidence="1">
    <location>
        <begin position="239"/>
        <end position="277"/>
    </location>
</feature>
<evidence type="ECO:0000313" key="2">
    <source>
        <dbReference type="EnsemblPlants" id="OB10G13560.1"/>
    </source>
</evidence>
<dbReference type="Gramene" id="OB10G13560.1">
    <property type="protein sequence ID" value="OB10G13560.1"/>
    <property type="gene ID" value="OB10G13560"/>
</dbReference>
<feature type="region of interest" description="Disordered" evidence="1">
    <location>
        <begin position="94"/>
        <end position="117"/>
    </location>
</feature>
<proteinExistence type="predicted"/>
<keyword evidence="3" id="KW-1185">Reference proteome</keyword>
<dbReference type="AlphaFoldDB" id="J3N1F8"/>
<sequence length="376" mass="41173">MAESLDKLLSESELNISASSGAGGQYRVTSVVGGRTGLPDNSTAIIRFWALGENLESSDDEDEPTEPETDVECSEGRDSDVVFLERAMAEGFTGDEHQKKIPRSCSKNKGARKNGEQARRIVDAVASKNNSRCKPWRGPLPGARRSQCLTIGDKLAEAMRLKKQKPKATPCSDKKEIDREIVIEREPGGKKKGEEQVILGVRTQNLKRGFAEGIKEATLQDRKPLTLATGRVVVTTKKVEQTGGEEKERHRDPQRLRSAAEGMSHRGGGAWAHHGGGAWGRNEAVRWEQRKISYVSSPESASGKETGEEQDRLSVLGHGGQETEQEGVASLEELDNRGEVMVLGVEINKWAGMCSSVDGTTRFQWRRISIGLLVSL</sequence>
<reference evidence="2" key="1">
    <citation type="journal article" date="2013" name="Nat. Commun.">
        <title>Whole-genome sequencing of Oryza brachyantha reveals mechanisms underlying Oryza genome evolution.</title>
        <authorList>
            <person name="Chen J."/>
            <person name="Huang Q."/>
            <person name="Gao D."/>
            <person name="Wang J."/>
            <person name="Lang Y."/>
            <person name="Liu T."/>
            <person name="Li B."/>
            <person name="Bai Z."/>
            <person name="Luis Goicoechea J."/>
            <person name="Liang C."/>
            <person name="Chen C."/>
            <person name="Zhang W."/>
            <person name="Sun S."/>
            <person name="Liao Y."/>
            <person name="Zhang X."/>
            <person name="Yang L."/>
            <person name="Song C."/>
            <person name="Wang M."/>
            <person name="Shi J."/>
            <person name="Liu G."/>
            <person name="Liu J."/>
            <person name="Zhou H."/>
            <person name="Zhou W."/>
            <person name="Yu Q."/>
            <person name="An N."/>
            <person name="Chen Y."/>
            <person name="Cai Q."/>
            <person name="Wang B."/>
            <person name="Liu B."/>
            <person name="Min J."/>
            <person name="Huang Y."/>
            <person name="Wu H."/>
            <person name="Li Z."/>
            <person name="Zhang Y."/>
            <person name="Yin Y."/>
            <person name="Song W."/>
            <person name="Jiang J."/>
            <person name="Jackson S.A."/>
            <person name="Wing R.A."/>
            <person name="Wang J."/>
            <person name="Chen M."/>
        </authorList>
    </citation>
    <scope>NUCLEOTIDE SEQUENCE [LARGE SCALE GENOMIC DNA]</scope>
    <source>
        <strain evidence="2">cv. IRGC 101232</strain>
    </source>
</reference>
<feature type="compositionally biased region" description="Acidic residues" evidence="1">
    <location>
        <begin position="56"/>
        <end position="73"/>
    </location>
</feature>
<protein>
    <submittedName>
        <fullName evidence="2">Uncharacterized protein</fullName>
    </submittedName>
</protein>
<name>J3N1F8_ORYBR</name>
<feature type="region of interest" description="Disordered" evidence="1">
    <location>
        <begin position="55"/>
        <end position="77"/>
    </location>
</feature>
<dbReference type="Proteomes" id="UP000006038">
    <property type="component" value="Chromosome 10"/>
</dbReference>
<evidence type="ECO:0000256" key="1">
    <source>
        <dbReference type="SAM" id="MobiDB-lite"/>
    </source>
</evidence>
<organism evidence="2">
    <name type="scientific">Oryza brachyantha</name>
    <name type="common">malo sina</name>
    <dbReference type="NCBI Taxonomy" id="4533"/>
    <lineage>
        <taxon>Eukaryota</taxon>
        <taxon>Viridiplantae</taxon>
        <taxon>Streptophyta</taxon>
        <taxon>Embryophyta</taxon>
        <taxon>Tracheophyta</taxon>
        <taxon>Spermatophyta</taxon>
        <taxon>Magnoliopsida</taxon>
        <taxon>Liliopsida</taxon>
        <taxon>Poales</taxon>
        <taxon>Poaceae</taxon>
        <taxon>BOP clade</taxon>
        <taxon>Oryzoideae</taxon>
        <taxon>Oryzeae</taxon>
        <taxon>Oryzinae</taxon>
        <taxon>Oryza</taxon>
    </lineage>
</organism>
<reference evidence="2" key="2">
    <citation type="submission" date="2013-04" db="UniProtKB">
        <authorList>
            <consortium name="EnsemblPlants"/>
        </authorList>
    </citation>
    <scope>IDENTIFICATION</scope>
</reference>
<evidence type="ECO:0000313" key="3">
    <source>
        <dbReference type="Proteomes" id="UP000006038"/>
    </source>
</evidence>
<accession>J3N1F8</accession>